<dbReference type="GO" id="GO:0005789">
    <property type="term" value="C:endoplasmic reticulum membrane"/>
    <property type="evidence" value="ECO:0007669"/>
    <property type="project" value="InterPro"/>
</dbReference>
<keyword evidence="3" id="KW-0812">Transmembrane</keyword>
<evidence type="ECO:0000256" key="5">
    <source>
        <dbReference type="ARBA" id="ARBA00023136"/>
    </source>
</evidence>
<dbReference type="InterPro" id="IPR008962">
    <property type="entry name" value="PapD-like_sf"/>
</dbReference>
<reference evidence="7" key="1">
    <citation type="submission" date="2022-07" db="EMBL/GenBank/DDBJ databases">
        <title>Genome analysis of Parmales, a sister group of diatoms, reveals the evolutionary specialization of diatoms from phago-mixotrophs to photoautotrophs.</title>
        <authorList>
            <person name="Ban H."/>
            <person name="Sato S."/>
            <person name="Yoshikawa S."/>
            <person name="Kazumasa Y."/>
            <person name="Nakamura Y."/>
            <person name="Ichinomiya M."/>
            <person name="Saitoh K."/>
            <person name="Sato N."/>
            <person name="Blanc-Mathieu R."/>
            <person name="Endo H."/>
            <person name="Kuwata A."/>
            <person name="Ogata H."/>
        </authorList>
    </citation>
    <scope>NUCLEOTIDE SEQUENCE</scope>
</reference>
<keyword evidence="4" id="KW-1133">Transmembrane helix</keyword>
<dbReference type="GO" id="GO:0061817">
    <property type="term" value="P:endoplasmic reticulum-plasma membrane tethering"/>
    <property type="evidence" value="ECO:0007669"/>
    <property type="project" value="TreeGrafter"/>
</dbReference>
<dbReference type="OrthoDB" id="264603at2759"/>
<evidence type="ECO:0000259" key="6">
    <source>
        <dbReference type="PROSITE" id="PS50202"/>
    </source>
</evidence>
<sequence>MSGLSISPNETIGFTLKRTESATKSILTLTNNSQDEFYAFKVKTTQPRRYLVRPNQGLIKHGDSEEVTIILVDKEKQILLNEFEQIGPGALESSKDKFLIQSKAVEEEFYESTKLHGSGKAVSSE</sequence>
<evidence type="ECO:0000256" key="3">
    <source>
        <dbReference type="ARBA" id="ARBA00022692"/>
    </source>
</evidence>
<dbReference type="PROSITE" id="PS50202">
    <property type="entry name" value="MSP"/>
    <property type="match status" value="1"/>
</dbReference>
<feature type="non-terminal residue" evidence="7">
    <location>
        <position position="125"/>
    </location>
</feature>
<dbReference type="EMBL" id="BRXZ01000015">
    <property type="protein sequence ID" value="GMI03051.1"/>
    <property type="molecule type" value="Genomic_DNA"/>
</dbReference>
<dbReference type="PANTHER" id="PTHR10809">
    <property type="entry name" value="VESICLE-ASSOCIATED MEMBRANE PROTEIN-ASSOCIATED PROTEIN"/>
    <property type="match status" value="1"/>
</dbReference>
<dbReference type="SUPFAM" id="SSF49354">
    <property type="entry name" value="PapD-like"/>
    <property type="match status" value="1"/>
</dbReference>
<gene>
    <name evidence="7" type="ORF">TrRE_jg6247</name>
</gene>
<proteinExistence type="inferred from homology"/>
<dbReference type="InterPro" id="IPR016763">
    <property type="entry name" value="VAP"/>
</dbReference>
<comment type="similarity">
    <text evidence="2">Belongs to the VAMP-associated protein (VAP) (TC 9.B.17) family.</text>
</comment>
<feature type="domain" description="MSP" evidence="6">
    <location>
        <begin position="3"/>
        <end position="125"/>
    </location>
</feature>
<keyword evidence="5" id="KW-0472">Membrane</keyword>
<evidence type="ECO:0000313" key="7">
    <source>
        <dbReference type="EMBL" id="GMI03051.1"/>
    </source>
</evidence>
<keyword evidence="8" id="KW-1185">Reference proteome</keyword>
<organism evidence="7 8">
    <name type="scientific">Triparma retinervis</name>
    <dbReference type="NCBI Taxonomy" id="2557542"/>
    <lineage>
        <taxon>Eukaryota</taxon>
        <taxon>Sar</taxon>
        <taxon>Stramenopiles</taxon>
        <taxon>Ochrophyta</taxon>
        <taxon>Bolidophyceae</taxon>
        <taxon>Parmales</taxon>
        <taxon>Triparmaceae</taxon>
        <taxon>Triparma</taxon>
    </lineage>
</organism>
<dbReference type="GO" id="GO:0090158">
    <property type="term" value="P:endoplasmic reticulum membrane organization"/>
    <property type="evidence" value="ECO:0007669"/>
    <property type="project" value="TreeGrafter"/>
</dbReference>
<dbReference type="Gene3D" id="2.60.40.10">
    <property type="entry name" value="Immunoglobulins"/>
    <property type="match status" value="1"/>
</dbReference>
<evidence type="ECO:0000256" key="2">
    <source>
        <dbReference type="ARBA" id="ARBA00008932"/>
    </source>
</evidence>
<name>A0A9W7CBA5_9STRA</name>
<dbReference type="InterPro" id="IPR013783">
    <property type="entry name" value="Ig-like_fold"/>
</dbReference>
<dbReference type="Proteomes" id="UP001165082">
    <property type="component" value="Unassembled WGS sequence"/>
</dbReference>
<comment type="caution">
    <text evidence="7">The sequence shown here is derived from an EMBL/GenBank/DDBJ whole genome shotgun (WGS) entry which is preliminary data.</text>
</comment>
<dbReference type="PANTHER" id="PTHR10809:SF6">
    <property type="entry name" value="AT11025P-RELATED"/>
    <property type="match status" value="1"/>
</dbReference>
<protein>
    <recommendedName>
        <fullName evidence="6">MSP domain-containing protein</fullName>
    </recommendedName>
</protein>
<evidence type="ECO:0000313" key="8">
    <source>
        <dbReference type="Proteomes" id="UP001165082"/>
    </source>
</evidence>
<evidence type="ECO:0000256" key="1">
    <source>
        <dbReference type="ARBA" id="ARBA00004211"/>
    </source>
</evidence>
<dbReference type="Pfam" id="PF00635">
    <property type="entry name" value="Motile_Sperm"/>
    <property type="match status" value="1"/>
</dbReference>
<evidence type="ECO:0000256" key="4">
    <source>
        <dbReference type="ARBA" id="ARBA00022989"/>
    </source>
</evidence>
<comment type="subcellular location">
    <subcellularLocation>
        <location evidence="1">Membrane</location>
        <topology evidence="1">Single-pass type IV membrane protein</topology>
    </subcellularLocation>
</comment>
<dbReference type="AlphaFoldDB" id="A0A9W7CBA5"/>
<dbReference type="GO" id="GO:0005886">
    <property type="term" value="C:plasma membrane"/>
    <property type="evidence" value="ECO:0007669"/>
    <property type="project" value="TreeGrafter"/>
</dbReference>
<dbReference type="InterPro" id="IPR000535">
    <property type="entry name" value="MSP_dom"/>
</dbReference>
<accession>A0A9W7CBA5</accession>